<accession>A0A381YUN9</accession>
<sequence>MNETNTDIGDMTQLGNSFTGTPTDMVEACNSKSSVGFAIAMCAALG</sequence>
<dbReference type="AlphaFoldDB" id="A0A381YUN9"/>
<protein>
    <submittedName>
        <fullName evidence="1">Uncharacterized protein</fullName>
    </submittedName>
</protein>
<organism evidence="1">
    <name type="scientific">marine metagenome</name>
    <dbReference type="NCBI Taxonomy" id="408172"/>
    <lineage>
        <taxon>unclassified sequences</taxon>
        <taxon>metagenomes</taxon>
        <taxon>ecological metagenomes</taxon>
    </lineage>
</organism>
<dbReference type="EMBL" id="UINC01019022">
    <property type="protein sequence ID" value="SVA80332.1"/>
    <property type="molecule type" value="Genomic_DNA"/>
</dbReference>
<proteinExistence type="predicted"/>
<name>A0A381YUN9_9ZZZZ</name>
<gene>
    <name evidence="1" type="ORF">METZ01_LOCUS133186</name>
</gene>
<reference evidence="1" key="1">
    <citation type="submission" date="2018-05" db="EMBL/GenBank/DDBJ databases">
        <authorList>
            <person name="Lanie J.A."/>
            <person name="Ng W.-L."/>
            <person name="Kazmierczak K.M."/>
            <person name="Andrzejewski T.M."/>
            <person name="Davidsen T.M."/>
            <person name="Wayne K.J."/>
            <person name="Tettelin H."/>
            <person name="Glass J.I."/>
            <person name="Rusch D."/>
            <person name="Podicherti R."/>
            <person name="Tsui H.-C.T."/>
            <person name="Winkler M.E."/>
        </authorList>
    </citation>
    <scope>NUCLEOTIDE SEQUENCE</scope>
</reference>
<evidence type="ECO:0000313" key="1">
    <source>
        <dbReference type="EMBL" id="SVA80332.1"/>
    </source>
</evidence>